<gene>
    <name evidence="1" type="ORF">PHMEG_00028615</name>
</gene>
<keyword evidence="2" id="KW-1185">Reference proteome</keyword>
<evidence type="ECO:0000313" key="2">
    <source>
        <dbReference type="Proteomes" id="UP000198211"/>
    </source>
</evidence>
<dbReference type="EMBL" id="NBNE01007778">
    <property type="protein sequence ID" value="OWZ00239.1"/>
    <property type="molecule type" value="Genomic_DNA"/>
</dbReference>
<proteinExistence type="predicted"/>
<dbReference type="Proteomes" id="UP000198211">
    <property type="component" value="Unassembled WGS sequence"/>
</dbReference>
<evidence type="ECO:0000313" key="1">
    <source>
        <dbReference type="EMBL" id="OWZ00239.1"/>
    </source>
</evidence>
<comment type="caution">
    <text evidence="1">The sequence shown here is derived from an EMBL/GenBank/DDBJ whole genome shotgun (WGS) entry which is preliminary data.</text>
</comment>
<dbReference type="AlphaFoldDB" id="A0A225V5J1"/>
<sequence length="75" mass="8853">MEDGTWLQDDDTLDTMLHREVDTSAYKRMRELWKLNDPELLGTDVLLKEKVIHDMDRFMHGFHVLVGIPKHKHPG</sequence>
<organism evidence="1 2">
    <name type="scientific">Phytophthora megakarya</name>
    <dbReference type="NCBI Taxonomy" id="4795"/>
    <lineage>
        <taxon>Eukaryota</taxon>
        <taxon>Sar</taxon>
        <taxon>Stramenopiles</taxon>
        <taxon>Oomycota</taxon>
        <taxon>Peronosporomycetes</taxon>
        <taxon>Peronosporales</taxon>
        <taxon>Peronosporaceae</taxon>
        <taxon>Phytophthora</taxon>
    </lineage>
</organism>
<dbReference type="OrthoDB" id="126296at2759"/>
<reference evidence="2" key="1">
    <citation type="submission" date="2017-03" db="EMBL/GenBank/DDBJ databases">
        <title>Phytopthora megakarya and P. palmivora, two closely related causual agents of cacao black pod achieved similar genome size and gene model numbers by different mechanisms.</title>
        <authorList>
            <person name="Ali S."/>
            <person name="Shao J."/>
            <person name="Larry D.J."/>
            <person name="Kronmiller B."/>
            <person name="Shen D."/>
            <person name="Strem M.D."/>
            <person name="Melnick R.L."/>
            <person name="Guiltinan M.J."/>
            <person name="Tyler B.M."/>
            <person name="Meinhardt L.W."/>
            <person name="Bailey B.A."/>
        </authorList>
    </citation>
    <scope>NUCLEOTIDE SEQUENCE [LARGE SCALE GENOMIC DNA]</scope>
    <source>
        <strain evidence="2">zdho120</strain>
    </source>
</reference>
<protein>
    <submittedName>
        <fullName evidence="1">RxLR effector protein</fullName>
    </submittedName>
</protein>
<accession>A0A225V5J1</accession>
<name>A0A225V5J1_9STRA</name>